<protein>
    <submittedName>
        <fullName evidence="1">Uncharacterized protein</fullName>
    </submittedName>
</protein>
<dbReference type="STRING" id="579105.SAMN04488096_10536"/>
<dbReference type="EMBL" id="FQYY01000005">
    <property type="protein sequence ID" value="SHI83538.1"/>
    <property type="molecule type" value="Genomic_DNA"/>
</dbReference>
<sequence length="184" mass="21750">MPSRKGFKCLKMNILRELTQKYQGKYAEENLKSINSPLGKLNFQPQNSVLFIDDTKITISINVTTGAHLVGEPYRITLHLKSSVKPRLEIYPASFWNRFLYKNNKYITKKLAINYCFKTDEKLFLKFIKHKNFCKILEQDEVYIRLYPEKNQLVLTPKKGIENVNQFEHFLQLLKIIEKELVAF</sequence>
<evidence type="ECO:0000313" key="2">
    <source>
        <dbReference type="Proteomes" id="UP000184225"/>
    </source>
</evidence>
<name>A0A1M6EE12_9FLAO</name>
<gene>
    <name evidence="1" type="ORF">SAMN04488096_10536</name>
</gene>
<proteinExistence type="predicted"/>
<organism evidence="1 2">
    <name type="scientific">Mesonia phycicola</name>
    <dbReference type="NCBI Taxonomy" id="579105"/>
    <lineage>
        <taxon>Bacteria</taxon>
        <taxon>Pseudomonadati</taxon>
        <taxon>Bacteroidota</taxon>
        <taxon>Flavobacteriia</taxon>
        <taxon>Flavobacteriales</taxon>
        <taxon>Flavobacteriaceae</taxon>
        <taxon>Mesonia</taxon>
    </lineage>
</organism>
<accession>A0A1M6EE12</accession>
<dbReference type="Proteomes" id="UP000184225">
    <property type="component" value="Unassembled WGS sequence"/>
</dbReference>
<evidence type="ECO:0000313" key="1">
    <source>
        <dbReference type="EMBL" id="SHI83538.1"/>
    </source>
</evidence>
<keyword evidence="2" id="KW-1185">Reference proteome</keyword>
<reference evidence="1 2" key="1">
    <citation type="submission" date="2016-11" db="EMBL/GenBank/DDBJ databases">
        <authorList>
            <person name="Jaros S."/>
            <person name="Januszkiewicz K."/>
            <person name="Wedrychowicz H."/>
        </authorList>
    </citation>
    <scope>NUCLEOTIDE SEQUENCE [LARGE SCALE GENOMIC DNA]</scope>
    <source>
        <strain evidence="1 2">DSM 21425</strain>
    </source>
</reference>
<dbReference type="AlphaFoldDB" id="A0A1M6EE12"/>